<dbReference type="PANTHER" id="PTHR16057:SF1">
    <property type="entry name" value="PROTEIN LINES HOMOLOG 1"/>
    <property type="match status" value="1"/>
</dbReference>
<reference evidence="1" key="1">
    <citation type="submission" date="2023-07" db="EMBL/GenBank/DDBJ databases">
        <title>draft genome sequence of fig (Ficus carica).</title>
        <authorList>
            <person name="Takahashi T."/>
            <person name="Nishimura K."/>
        </authorList>
    </citation>
    <scope>NUCLEOTIDE SEQUENCE</scope>
</reference>
<comment type="caution">
    <text evidence="1">The sequence shown here is derived from an EMBL/GenBank/DDBJ whole genome shotgun (WGS) entry which is preliminary data.</text>
</comment>
<gene>
    <name evidence="1" type="ORF">TIFTF001_055978</name>
    <name evidence="2" type="ORF">TIFTF001_055979</name>
</gene>
<evidence type="ECO:0000313" key="2">
    <source>
        <dbReference type="EMBL" id="GMN71892.1"/>
    </source>
</evidence>
<protein>
    <submittedName>
        <fullName evidence="1">Uncharacterized protein</fullName>
    </submittedName>
</protein>
<dbReference type="PANTHER" id="PTHR16057">
    <property type="entry name" value="WINS1, 2 PROTEIN"/>
    <property type="match status" value="1"/>
</dbReference>
<organism evidence="1 3">
    <name type="scientific">Ficus carica</name>
    <name type="common">Common fig</name>
    <dbReference type="NCBI Taxonomy" id="3494"/>
    <lineage>
        <taxon>Eukaryota</taxon>
        <taxon>Viridiplantae</taxon>
        <taxon>Streptophyta</taxon>
        <taxon>Embryophyta</taxon>
        <taxon>Tracheophyta</taxon>
        <taxon>Spermatophyta</taxon>
        <taxon>Magnoliopsida</taxon>
        <taxon>eudicotyledons</taxon>
        <taxon>Gunneridae</taxon>
        <taxon>Pentapetalae</taxon>
        <taxon>rosids</taxon>
        <taxon>fabids</taxon>
        <taxon>Rosales</taxon>
        <taxon>Moraceae</taxon>
        <taxon>Ficeae</taxon>
        <taxon>Ficus</taxon>
    </lineage>
</organism>
<sequence>MFGLDAHPLIVDVDTWKQLKHQDDLLFRVLLQLLRVPFPAEEQFQKEKAAFRGAKRDMTFHVSNIFNPVHLFHLFLAE</sequence>
<dbReference type="EMBL" id="BTGU01019217">
    <property type="protein sequence ID" value="GMN71892.1"/>
    <property type="molecule type" value="Genomic_DNA"/>
</dbReference>
<evidence type="ECO:0000313" key="3">
    <source>
        <dbReference type="Proteomes" id="UP001187192"/>
    </source>
</evidence>
<name>A0AA88JF13_FICCA</name>
<keyword evidence="3" id="KW-1185">Reference proteome</keyword>
<accession>A0AA88JF13</accession>
<dbReference type="Proteomes" id="UP001187192">
    <property type="component" value="Unassembled WGS sequence"/>
</dbReference>
<proteinExistence type="predicted"/>
<feature type="non-terminal residue" evidence="1">
    <location>
        <position position="1"/>
    </location>
</feature>
<dbReference type="EMBL" id="BTGU01019215">
    <property type="protein sequence ID" value="GMN71884.1"/>
    <property type="molecule type" value="Genomic_DNA"/>
</dbReference>
<dbReference type="AlphaFoldDB" id="A0AA88JF13"/>
<evidence type="ECO:0000313" key="1">
    <source>
        <dbReference type="EMBL" id="GMN71884.1"/>
    </source>
</evidence>
<dbReference type="InterPro" id="IPR024875">
    <property type="entry name" value="Protein_Lines"/>
</dbReference>